<dbReference type="SUPFAM" id="SSF57701">
    <property type="entry name" value="Zn2/Cys6 DNA-binding domain"/>
    <property type="match status" value="1"/>
</dbReference>
<proteinExistence type="predicted"/>
<evidence type="ECO:0000256" key="6">
    <source>
        <dbReference type="ARBA" id="ARBA00023242"/>
    </source>
</evidence>
<keyword evidence="10" id="KW-1185">Reference proteome</keyword>
<sequence>MSQSHRQQPGLACEDCRRRKARCDRVRPSCGPCKDIGTSCRYVDKRPQRGPRKGQMMLLKNLVADLEQRLGERTRQQQPDYEIVSSDNSQKPDSIPNSFLLLEQDSALAETVPMTLSIDLENSNLSSTGYENPSLGTSSLGTSSLGTSSLGNNSLDDSSLWSNSLSSTSPEETAFTSSMLAGADISSLRALDGTHNNIISDQNFISDWLDGDGVLSPSETPSFKVMQSLGGPALSELMEADLDELYFDRVHPVSPNIHRRKYFAWARQKRRSASQMALQYAMRAVAAAVSAQYRPLSGILCAESRRVLEQMDINGTGNCSDTRIEQIQAWLLVAHWELLCSHEHQAMLTAGRAIRMVQMARLHDVDINFFPSSSLSGEEFFVKTEEQRRTFWLAYCFDRFCLMHIECPPSLQEESIRTRLPASEANFQNSQPIQMDFLSEALVRNGRTTLPHFAKCVVLNSLFSHCISHQRFAMSEAASNGSDSHKVWSKYAWLAMAVENRKGLLEQSLPSTTDVVDDPIFTFTTALAACAATNVYQSMAQSTAWTTVDHEEAVPPYKEQAFQAVSEFVRFINLMPRSISCFKAHPFLPTLIYRAARFLLDQYRSSSSITTTYSNQNSDLGVLLGALRDLEQVNNLSRSLLGKLEKDVSQLRNVGERHEGNDAQVQQQAIGQGTQR</sequence>
<dbReference type="PROSITE" id="PS50048">
    <property type="entry name" value="ZN2_CY6_FUNGAL_2"/>
    <property type="match status" value="1"/>
</dbReference>
<feature type="region of interest" description="Disordered" evidence="7">
    <location>
        <begin position="655"/>
        <end position="676"/>
    </location>
</feature>
<evidence type="ECO:0000256" key="1">
    <source>
        <dbReference type="ARBA" id="ARBA00004123"/>
    </source>
</evidence>
<dbReference type="InterPro" id="IPR050815">
    <property type="entry name" value="TF_fung"/>
</dbReference>
<dbReference type="PANTHER" id="PTHR47338">
    <property type="entry name" value="ZN(II)2CYS6 TRANSCRIPTION FACTOR (EUROFUNG)-RELATED"/>
    <property type="match status" value="1"/>
</dbReference>
<keyword evidence="6" id="KW-0539">Nucleus</keyword>
<evidence type="ECO:0000256" key="7">
    <source>
        <dbReference type="SAM" id="MobiDB-lite"/>
    </source>
</evidence>
<gene>
    <name evidence="9" type="ORF">K505DRAFT_375619</name>
</gene>
<comment type="subcellular location">
    <subcellularLocation>
        <location evidence="1">Nucleus</location>
    </subcellularLocation>
</comment>
<dbReference type="PROSITE" id="PS00463">
    <property type="entry name" value="ZN2_CY6_FUNGAL_1"/>
    <property type="match status" value="1"/>
</dbReference>
<evidence type="ECO:0000259" key="8">
    <source>
        <dbReference type="PROSITE" id="PS50048"/>
    </source>
</evidence>
<feature type="region of interest" description="Disordered" evidence="7">
    <location>
        <begin position="72"/>
        <end position="96"/>
    </location>
</feature>
<dbReference type="SMART" id="SM00906">
    <property type="entry name" value="Fungal_trans"/>
    <property type="match status" value="1"/>
</dbReference>
<dbReference type="GO" id="GO:0008270">
    <property type="term" value="F:zinc ion binding"/>
    <property type="evidence" value="ECO:0007669"/>
    <property type="project" value="InterPro"/>
</dbReference>
<dbReference type="EMBL" id="MU001945">
    <property type="protein sequence ID" value="KAF2793021.1"/>
    <property type="molecule type" value="Genomic_DNA"/>
</dbReference>
<keyword evidence="5" id="KW-0804">Transcription</keyword>
<dbReference type="GO" id="GO:0005634">
    <property type="term" value="C:nucleus"/>
    <property type="evidence" value="ECO:0007669"/>
    <property type="project" value="UniProtKB-SubCell"/>
</dbReference>
<dbReference type="GO" id="GO:0006351">
    <property type="term" value="P:DNA-templated transcription"/>
    <property type="evidence" value="ECO:0007669"/>
    <property type="project" value="InterPro"/>
</dbReference>
<keyword evidence="2" id="KW-0479">Metal-binding</keyword>
<feature type="domain" description="Zn(2)-C6 fungal-type" evidence="8">
    <location>
        <begin position="12"/>
        <end position="42"/>
    </location>
</feature>
<dbReference type="InterPro" id="IPR001138">
    <property type="entry name" value="Zn2Cys6_DnaBD"/>
</dbReference>
<feature type="compositionally biased region" description="Low complexity" evidence="7">
    <location>
        <begin position="663"/>
        <end position="676"/>
    </location>
</feature>
<accession>A0A6A6X9T2</accession>
<dbReference type="Gene3D" id="4.10.240.10">
    <property type="entry name" value="Zn(2)-C6 fungal-type DNA-binding domain"/>
    <property type="match status" value="1"/>
</dbReference>
<evidence type="ECO:0000256" key="5">
    <source>
        <dbReference type="ARBA" id="ARBA00023163"/>
    </source>
</evidence>
<evidence type="ECO:0000256" key="2">
    <source>
        <dbReference type="ARBA" id="ARBA00022723"/>
    </source>
</evidence>
<organism evidence="9 10">
    <name type="scientific">Melanomma pulvis-pyrius CBS 109.77</name>
    <dbReference type="NCBI Taxonomy" id="1314802"/>
    <lineage>
        <taxon>Eukaryota</taxon>
        <taxon>Fungi</taxon>
        <taxon>Dikarya</taxon>
        <taxon>Ascomycota</taxon>
        <taxon>Pezizomycotina</taxon>
        <taxon>Dothideomycetes</taxon>
        <taxon>Pleosporomycetidae</taxon>
        <taxon>Pleosporales</taxon>
        <taxon>Melanommataceae</taxon>
        <taxon>Melanomma</taxon>
    </lineage>
</organism>
<dbReference type="Pfam" id="PF04082">
    <property type="entry name" value="Fungal_trans"/>
    <property type="match status" value="1"/>
</dbReference>
<dbReference type="GO" id="GO:0000981">
    <property type="term" value="F:DNA-binding transcription factor activity, RNA polymerase II-specific"/>
    <property type="evidence" value="ECO:0007669"/>
    <property type="project" value="InterPro"/>
</dbReference>
<dbReference type="CDD" id="cd00067">
    <property type="entry name" value="GAL4"/>
    <property type="match status" value="1"/>
</dbReference>
<evidence type="ECO:0000313" key="10">
    <source>
        <dbReference type="Proteomes" id="UP000799757"/>
    </source>
</evidence>
<reference evidence="9" key="1">
    <citation type="journal article" date="2020" name="Stud. Mycol.">
        <title>101 Dothideomycetes genomes: a test case for predicting lifestyles and emergence of pathogens.</title>
        <authorList>
            <person name="Haridas S."/>
            <person name="Albert R."/>
            <person name="Binder M."/>
            <person name="Bloem J."/>
            <person name="Labutti K."/>
            <person name="Salamov A."/>
            <person name="Andreopoulos B."/>
            <person name="Baker S."/>
            <person name="Barry K."/>
            <person name="Bills G."/>
            <person name="Bluhm B."/>
            <person name="Cannon C."/>
            <person name="Castanera R."/>
            <person name="Culley D."/>
            <person name="Daum C."/>
            <person name="Ezra D."/>
            <person name="Gonzalez J."/>
            <person name="Henrissat B."/>
            <person name="Kuo A."/>
            <person name="Liang C."/>
            <person name="Lipzen A."/>
            <person name="Lutzoni F."/>
            <person name="Magnuson J."/>
            <person name="Mondo S."/>
            <person name="Nolan M."/>
            <person name="Ohm R."/>
            <person name="Pangilinan J."/>
            <person name="Park H.-J."/>
            <person name="Ramirez L."/>
            <person name="Alfaro M."/>
            <person name="Sun H."/>
            <person name="Tritt A."/>
            <person name="Yoshinaga Y."/>
            <person name="Zwiers L.-H."/>
            <person name="Turgeon B."/>
            <person name="Goodwin S."/>
            <person name="Spatafora J."/>
            <person name="Crous P."/>
            <person name="Grigoriev I."/>
        </authorList>
    </citation>
    <scope>NUCLEOTIDE SEQUENCE</scope>
    <source>
        <strain evidence="9">CBS 109.77</strain>
    </source>
</reference>
<dbReference type="SMART" id="SM00066">
    <property type="entry name" value="GAL4"/>
    <property type="match status" value="1"/>
</dbReference>
<evidence type="ECO:0000256" key="4">
    <source>
        <dbReference type="ARBA" id="ARBA00023125"/>
    </source>
</evidence>
<feature type="compositionally biased region" description="Low complexity" evidence="7">
    <location>
        <begin position="134"/>
        <end position="147"/>
    </location>
</feature>
<feature type="region of interest" description="Disordered" evidence="7">
    <location>
        <begin position="128"/>
        <end position="147"/>
    </location>
</feature>
<dbReference type="CDD" id="cd12148">
    <property type="entry name" value="fungal_TF_MHR"/>
    <property type="match status" value="1"/>
</dbReference>
<name>A0A6A6X9T2_9PLEO</name>
<evidence type="ECO:0000313" key="9">
    <source>
        <dbReference type="EMBL" id="KAF2793021.1"/>
    </source>
</evidence>
<dbReference type="Pfam" id="PF00172">
    <property type="entry name" value="Zn_clus"/>
    <property type="match status" value="1"/>
</dbReference>
<protein>
    <recommendedName>
        <fullName evidence="8">Zn(2)-C6 fungal-type domain-containing protein</fullName>
    </recommendedName>
</protein>
<dbReference type="GO" id="GO:0003677">
    <property type="term" value="F:DNA binding"/>
    <property type="evidence" value="ECO:0007669"/>
    <property type="project" value="UniProtKB-KW"/>
</dbReference>
<dbReference type="PANTHER" id="PTHR47338:SF3">
    <property type="entry name" value="C6 FINGER DOMAIN TRANSCRIPTION FACTOR DBAA-RELATED"/>
    <property type="match status" value="1"/>
</dbReference>
<dbReference type="OrthoDB" id="3037908at2759"/>
<dbReference type="AlphaFoldDB" id="A0A6A6X9T2"/>
<feature type="compositionally biased region" description="Polar residues" evidence="7">
    <location>
        <begin position="85"/>
        <end position="96"/>
    </location>
</feature>
<dbReference type="InterPro" id="IPR036864">
    <property type="entry name" value="Zn2-C6_fun-type_DNA-bd_sf"/>
</dbReference>
<keyword evidence="3" id="KW-0805">Transcription regulation</keyword>
<dbReference type="InterPro" id="IPR007219">
    <property type="entry name" value="XnlR_reg_dom"/>
</dbReference>
<keyword evidence="4" id="KW-0238">DNA-binding</keyword>
<evidence type="ECO:0000256" key="3">
    <source>
        <dbReference type="ARBA" id="ARBA00023015"/>
    </source>
</evidence>
<dbReference type="Proteomes" id="UP000799757">
    <property type="component" value="Unassembled WGS sequence"/>
</dbReference>